<evidence type="ECO:0000313" key="2">
    <source>
        <dbReference type="EMBL" id="CAH0372432.1"/>
    </source>
</evidence>
<evidence type="ECO:0000313" key="3">
    <source>
        <dbReference type="Proteomes" id="UP000789595"/>
    </source>
</evidence>
<organism evidence="2 3">
    <name type="scientific">Pelagomonas calceolata</name>
    <dbReference type="NCBI Taxonomy" id="35677"/>
    <lineage>
        <taxon>Eukaryota</taxon>
        <taxon>Sar</taxon>
        <taxon>Stramenopiles</taxon>
        <taxon>Ochrophyta</taxon>
        <taxon>Pelagophyceae</taxon>
        <taxon>Pelagomonadales</taxon>
        <taxon>Pelagomonadaceae</taxon>
        <taxon>Pelagomonas</taxon>
    </lineage>
</organism>
<accession>A0A8J2SRT8</accession>
<sequence>SIEKLPSRAGSAPNNNPEPSAPRRERLALRRLRQVPRRWLRHLLTHVPQRRRDRAVVAPVRPQRAEVDAPRPRVDAPQVDARLEIYLRRHPRVVRAADDLQTVDVVVEARAGRPDDRRLPRRQENIAGVLEAAGDGHVAARLVEVLQLLEELRAGPAGRSARAGRFDARAGGNARRGPRALKFRGTTTTSPMLDKRGARRGRRRRAARFK</sequence>
<evidence type="ECO:0000256" key="1">
    <source>
        <dbReference type="SAM" id="MobiDB-lite"/>
    </source>
</evidence>
<name>A0A8J2SRT8_9STRA</name>
<gene>
    <name evidence="2" type="ORF">PECAL_3P24280</name>
</gene>
<protein>
    <submittedName>
        <fullName evidence="2">Uncharacterized protein</fullName>
    </submittedName>
</protein>
<feature type="region of interest" description="Disordered" evidence="1">
    <location>
        <begin position="1"/>
        <end position="24"/>
    </location>
</feature>
<proteinExistence type="predicted"/>
<dbReference type="EMBL" id="CAKKNE010000003">
    <property type="protein sequence ID" value="CAH0372432.1"/>
    <property type="molecule type" value="Genomic_DNA"/>
</dbReference>
<keyword evidence="3" id="KW-1185">Reference proteome</keyword>
<feature type="compositionally biased region" description="Basic and acidic residues" evidence="1">
    <location>
        <begin position="63"/>
        <end position="73"/>
    </location>
</feature>
<dbReference type="AlphaFoldDB" id="A0A8J2SRT8"/>
<feature type="non-terminal residue" evidence="2">
    <location>
        <position position="1"/>
    </location>
</feature>
<reference evidence="2" key="1">
    <citation type="submission" date="2021-11" db="EMBL/GenBank/DDBJ databases">
        <authorList>
            <consortium name="Genoscope - CEA"/>
            <person name="William W."/>
        </authorList>
    </citation>
    <scope>NUCLEOTIDE SEQUENCE</scope>
</reference>
<comment type="caution">
    <text evidence="2">The sequence shown here is derived from an EMBL/GenBank/DDBJ whole genome shotgun (WGS) entry which is preliminary data.</text>
</comment>
<feature type="region of interest" description="Disordered" evidence="1">
    <location>
        <begin position="54"/>
        <end position="73"/>
    </location>
</feature>
<feature type="compositionally biased region" description="Low complexity" evidence="1">
    <location>
        <begin position="159"/>
        <end position="175"/>
    </location>
</feature>
<feature type="compositionally biased region" description="Basic residues" evidence="1">
    <location>
        <begin position="197"/>
        <end position="210"/>
    </location>
</feature>
<dbReference type="Proteomes" id="UP000789595">
    <property type="component" value="Unassembled WGS sequence"/>
</dbReference>
<feature type="region of interest" description="Disordered" evidence="1">
    <location>
        <begin position="159"/>
        <end position="210"/>
    </location>
</feature>